<organism evidence="1 2">
    <name type="scientific">Limulus polyphemus</name>
    <name type="common">Atlantic horseshoe crab</name>
    <dbReference type="NCBI Taxonomy" id="6850"/>
    <lineage>
        <taxon>Eukaryota</taxon>
        <taxon>Metazoa</taxon>
        <taxon>Ecdysozoa</taxon>
        <taxon>Arthropoda</taxon>
        <taxon>Chelicerata</taxon>
        <taxon>Merostomata</taxon>
        <taxon>Xiphosura</taxon>
        <taxon>Limulidae</taxon>
        <taxon>Limulus</taxon>
    </lineage>
</organism>
<keyword evidence="1" id="KW-1185">Reference proteome</keyword>
<sequence>MVKYSLDANCGIRGIVFLVLLFLTVADTQLFPRAFFNRLNIPCVITVGEEKVNLTSIMSELTEKARANKAAARHTDTNYRQEAFYDPTFSESFIARDALSWLPIPSQQPHAEVEAPIKDVYRNLQLYLVVADSRILDHNLHNDNPIYLELFQNLKKNASVLLYHLYENMKKLQIEPVTGPCQNTNKEFEMLQNTRTERELISASFLTRYTILADYTWGMFFNYTWLSHENC</sequence>
<dbReference type="RefSeq" id="XP_013780939.1">
    <property type="nucleotide sequence ID" value="XM_013925485.2"/>
</dbReference>
<name>A0ABM1BFG7_LIMPO</name>
<reference evidence="2" key="1">
    <citation type="submission" date="2025-08" db="UniProtKB">
        <authorList>
            <consortium name="RefSeq"/>
        </authorList>
    </citation>
    <scope>IDENTIFICATION</scope>
    <source>
        <tissue evidence="2">Muscle</tissue>
    </source>
</reference>
<gene>
    <name evidence="2" type="primary">LOC106465278</name>
</gene>
<dbReference type="GeneID" id="106465278"/>
<evidence type="ECO:0000313" key="2">
    <source>
        <dbReference type="RefSeq" id="XP_013780939.1"/>
    </source>
</evidence>
<proteinExistence type="predicted"/>
<protein>
    <submittedName>
        <fullName evidence="2">Uncharacterized protein LOC106465278</fullName>
    </submittedName>
</protein>
<accession>A0ABM1BFG7</accession>
<dbReference type="Proteomes" id="UP000694941">
    <property type="component" value="Unplaced"/>
</dbReference>
<evidence type="ECO:0000313" key="1">
    <source>
        <dbReference type="Proteomes" id="UP000694941"/>
    </source>
</evidence>